<evidence type="ECO:0000313" key="1">
    <source>
        <dbReference type="EMBL" id="KII65848.1"/>
    </source>
</evidence>
<sequence length="132" mass="15478">MEIVNALCEKYQLTEGEIDQILVNFWNYVLEFEIEEYRDFLSFRKTTNKARIKETQLKRKLSILYIKYIGEGIAKHYQAKVKPAVSSHAPGRVSNWTPDELHQLSKNIDKFCQLKDFQTDHPNILDIDVATT</sequence>
<reference evidence="1 2" key="1">
    <citation type="journal article" date="2014" name="Genome Biol. Evol.">
        <title>The genome of the myxosporean Thelohanellus kitauei shows adaptations to nutrient acquisition within its fish host.</title>
        <authorList>
            <person name="Yang Y."/>
            <person name="Xiong J."/>
            <person name="Zhou Z."/>
            <person name="Huo F."/>
            <person name="Miao W."/>
            <person name="Ran C."/>
            <person name="Liu Y."/>
            <person name="Zhang J."/>
            <person name="Feng J."/>
            <person name="Wang M."/>
            <person name="Wang M."/>
            <person name="Wang L."/>
            <person name="Yao B."/>
        </authorList>
    </citation>
    <scope>NUCLEOTIDE SEQUENCE [LARGE SCALE GENOMIC DNA]</scope>
    <source>
        <strain evidence="1">Wuqing</strain>
    </source>
</reference>
<organism evidence="1 2">
    <name type="scientific">Thelohanellus kitauei</name>
    <name type="common">Myxosporean</name>
    <dbReference type="NCBI Taxonomy" id="669202"/>
    <lineage>
        <taxon>Eukaryota</taxon>
        <taxon>Metazoa</taxon>
        <taxon>Cnidaria</taxon>
        <taxon>Myxozoa</taxon>
        <taxon>Myxosporea</taxon>
        <taxon>Bivalvulida</taxon>
        <taxon>Platysporina</taxon>
        <taxon>Myxobolidae</taxon>
        <taxon>Thelohanellus</taxon>
    </lineage>
</organism>
<evidence type="ECO:0000313" key="2">
    <source>
        <dbReference type="Proteomes" id="UP000031668"/>
    </source>
</evidence>
<name>A0A0C2J9M0_THEKT</name>
<gene>
    <name evidence="1" type="ORF">RF11_04121</name>
</gene>
<dbReference type="EMBL" id="JWZT01003712">
    <property type="protein sequence ID" value="KII65848.1"/>
    <property type="molecule type" value="Genomic_DNA"/>
</dbReference>
<dbReference type="AlphaFoldDB" id="A0A0C2J9M0"/>
<comment type="caution">
    <text evidence="1">The sequence shown here is derived from an EMBL/GenBank/DDBJ whole genome shotgun (WGS) entry which is preliminary data.</text>
</comment>
<keyword evidence="2" id="KW-1185">Reference proteome</keyword>
<protein>
    <submittedName>
        <fullName evidence="1">Uncharacterized protein</fullName>
    </submittedName>
</protein>
<dbReference type="Proteomes" id="UP000031668">
    <property type="component" value="Unassembled WGS sequence"/>
</dbReference>
<accession>A0A0C2J9M0</accession>
<proteinExistence type="predicted"/>